<comment type="caution">
    <text evidence="1">The sequence shown here is derived from an EMBL/GenBank/DDBJ whole genome shotgun (WGS) entry which is preliminary data.</text>
</comment>
<proteinExistence type="predicted"/>
<protein>
    <submittedName>
        <fullName evidence="1">Uncharacterized protein</fullName>
    </submittedName>
</protein>
<accession>A0A0F9CSI8</accession>
<sequence>MKRLMLFIFVIIFLVGTISAFEIDNVQDYDEEKREYTITNAFGLPFFGKEIARIKLTSDLKQLVPRGYQKVAEFEVENYDNYVNVFNDMEFYDLRNSRRFGKSFSIPLLRQCMSQRGSGPKQAPRLQPFMPHTEKHLSQTFMGLSPDKCWVIVDVA</sequence>
<reference evidence="1" key="1">
    <citation type="journal article" date="2015" name="Nature">
        <title>Complex archaea that bridge the gap between prokaryotes and eukaryotes.</title>
        <authorList>
            <person name="Spang A."/>
            <person name="Saw J.H."/>
            <person name="Jorgensen S.L."/>
            <person name="Zaremba-Niedzwiedzka K."/>
            <person name="Martijn J."/>
            <person name="Lind A.E."/>
            <person name="van Eijk R."/>
            <person name="Schleper C."/>
            <person name="Guy L."/>
            <person name="Ettema T.J."/>
        </authorList>
    </citation>
    <scope>NUCLEOTIDE SEQUENCE</scope>
</reference>
<name>A0A0F9CSI8_9ZZZZ</name>
<organism evidence="1">
    <name type="scientific">marine sediment metagenome</name>
    <dbReference type="NCBI Taxonomy" id="412755"/>
    <lineage>
        <taxon>unclassified sequences</taxon>
        <taxon>metagenomes</taxon>
        <taxon>ecological metagenomes</taxon>
    </lineage>
</organism>
<gene>
    <name evidence="1" type="ORF">LCGC14_2365770</name>
</gene>
<evidence type="ECO:0000313" key="1">
    <source>
        <dbReference type="EMBL" id="KKL44426.1"/>
    </source>
</evidence>
<dbReference type="EMBL" id="LAZR01034765">
    <property type="protein sequence ID" value="KKL44426.1"/>
    <property type="molecule type" value="Genomic_DNA"/>
</dbReference>
<dbReference type="AlphaFoldDB" id="A0A0F9CSI8"/>